<organism evidence="8 9">
    <name type="scientific">Nocardioides bigeumensis</name>
    <dbReference type="NCBI Taxonomy" id="433657"/>
    <lineage>
        <taxon>Bacteria</taxon>
        <taxon>Bacillati</taxon>
        <taxon>Actinomycetota</taxon>
        <taxon>Actinomycetes</taxon>
        <taxon>Propionibacteriales</taxon>
        <taxon>Nocardioidaceae</taxon>
        <taxon>Nocardioides</taxon>
    </lineage>
</organism>
<feature type="transmembrane region" description="Helical" evidence="6">
    <location>
        <begin position="539"/>
        <end position="559"/>
    </location>
</feature>
<feature type="domain" description="ABC-2 type transporter transmembrane" evidence="7">
    <location>
        <begin position="436"/>
        <end position="668"/>
    </location>
</feature>
<dbReference type="RefSeq" id="WP_344304002.1">
    <property type="nucleotide sequence ID" value="NZ_BAAAQQ010000011.1"/>
</dbReference>
<dbReference type="NCBIfam" id="TIGR03061">
    <property type="entry name" value="pip_yhgE_Nterm"/>
    <property type="match status" value="1"/>
</dbReference>
<evidence type="ECO:0000256" key="4">
    <source>
        <dbReference type="ARBA" id="ARBA00023136"/>
    </source>
</evidence>
<feature type="transmembrane region" description="Helical" evidence="6">
    <location>
        <begin position="594"/>
        <end position="615"/>
    </location>
</feature>
<keyword evidence="3 6" id="KW-1133">Transmembrane helix</keyword>
<sequence length="698" mass="70387">MTEQQAESQERSPRRRWVGLVAVAVLLPLLAALVLVWSTDDRRDRIGEIPVAIVNNDTIITDPQPMAAGRALTASLTNPSDGDPKLDWTLTDADDAKEGLRTGAYYAVLTIPPDFSKAILSTGTDSPEAGQIELKSNAAASQTVPYISEQVVAAAAQALGNQSTQGYLKQVYSGFNQIAEGQQNAASSAQQLAGGTADLSQGASQLDHGADQLAGATGELADGASELKSGTAGLSSGAARIAQGSRDLASGAQRVTSASSRLAGSAARLADRSRQYADRVRRASQAAARVSSGADRLATAAGNLTDEVASLSDQCLQSGGSVAFCAQLRAAQVRSRAVAGGAHIVARGTGGAARVAKVLAGGARSLAAADRALAGGARTLDGATRALSGSADALARGASDVASGAANLDSSTGRLAGGAQETSQAAGSLASGSDTLSSSSSQVNDGAQQLSSGLTKGAEQSPTYTDDQQDALATTVSQPVQLSSTTQHDGHANGFLLGAIVGVLLWLTALAGALRLDVSASRRFAFAPVSSGRIARTQAVPVIVLGVVQGVTVVAAMMIGGVDMASAVGVALIALLAAVAFSLVAYAMRLAGGASGIAIFLLFLLVQIAALSNVVPLETAPAPLQMLNGLLPLTAFVDVISRMISGGQVGSVVGPVVVLVAWALMAFISTLTIVKRKRMVAAPRVAATRPAETVPASL</sequence>
<evidence type="ECO:0000313" key="8">
    <source>
        <dbReference type="EMBL" id="GAA2126123.1"/>
    </source>
</evidence>
<dbReference type="Pfam" id="PF12698">
    <property type="entry name" value="ABC2_membrane_3"/>
    <property type="match status" value="2"/>
</dbReference>
<dbReference type="Gene3D" id="3.40.1710.10">
    <property type="entry name" value="abc type-2 transporter like domain"/>
    <property type="match status" value="1"/>
</dbReference>
<feature type="transmembrane region" description="Helical" evidence="6">
    <location>
        <begin position="565"/>
        <end position="587"/>
    </location>
</feature>
<evidence type="ECO:0000313" key="9">
    <source>
        <dbReference type="Proteomes" id="UP001500575"/>
    </source>
</evidence>
<feature type="transmembrane region" description="Helical" evidence="6">
    <location>
        <begin position="495"/>
        <end position="518"/>
    </location>
</feature>
<dbReference type="Gene3D" id="1.10.287.950">
    <property type="entry name" value="Methyl-accepting chemotaxis protein"/>
    <property type="match status" value="2"/>
</dbReference>
<feature type="compositionally biased region" description="Polar residues" evidence="5">
    <location>
        <begin position="442"/>
        <end position="471"/>
    </location>
</feature>
<dbReference type="InterPro" id="IPR051328">
    <property type="entry name" value="T7SS_ABC-Transporter"/>
</dbReference>
<evidence type="ECO:0000259" key="7">
    <source>
        <dbReference type="Pfam" id="PF12698"/>
    </source>
</evidence>
<evidence type="ECO:0000256" key="5">
    <source>
        <dbReference type="SAM" id="MobiDB-lite"/>
    </source>
</evidence>
<dbReference type="SUPFAM" id="SSF58104">
    <property type="entry name" value="Methyl-accepting chemotaxis protein (MCP) signaling domain"/>
    <property type="match status" value="1"/>
</dbReference>
<dbReference type="Proteomes" id="UP001500575">
    <property type="component" value="Unassembled WGS sequence"/>
</dbReference>
<accession>A0ABP5K3Q6</accession>
<evidence type="ECO:0000256" key="1">
    <source>
        <dbReference type="ARBA" id="ARBA00004141"/>
    </source>
</evidence>
<feature type="region of interest" description="Disordered" evidence="5">
    <location>
        <begin position="412"/>
        <end position="471"/>
    </location>
</feature>
<keyword evidence="9" id="KW-1185">Reference proteome</keyword>
<feature type="domain" description="ABC-2 type transporter transmembrane" evidence="7">
    <location>
        <begin position="23"/>
        <end position="175"/>
    </location>
</feature>
<name>A0ABP5K3Q6_9ACTN</name>
<dbReference type="PANTHER" id="PTHR43077">
    <property type="entry name" value="TRANSPORT PERMEASE YVFS-RELATED"/>
    <property type="match status" value="1"/>
</dbReference>
<evidence type="ECO:0000256" key="6">
    <source>
        <dbReference type="SAM" id="Phobius"/>
    </source>
</evidence>
<dbReference type="EMBL" id="BAAAQQ010000011">
    <property type="protein sequence ID" value="GAA2126123.1"/>
    <property type="molecule type" value="Genomic_DNA"/>
</dbReference>
<reference evidence="9" key="1">
    <citation type="journal article" date="2019" name="Int. J. Syst. Evol. Microbiol.">
        <title>The Global Catalogue of Microorganisms (GCM) 10K type strain sequencing project: providing services to taxonomists for standard genome sequencing and annotation.</title>
        <authorList>
            <consortium name="The Broad Institute Genomics Platform"/>
            <consortium name="The Broad Institute Genome Sequencing Center for Infectious Disease"/>
            <person name="Wu L."/>
            <person name="Ma J."/>
        </authorList>
    </citation>
    <scope>NUCLEOTIDE SEQUENCE [LARGE SCALE GENOMIC DNA]</scope>
    <source>
        <strain evidence="9">JCM 16021</strain>
    </source>
</reference>
<dbReference type="InterPro" id="IPR013525">
    <property type="entry name" value="ABC2_TM"/>
</dbReference>
<feature type="compositionally biased region" description="Low complexity" evidence="5">
    <location>
        <begin position="425"/>
        <end position="441"/>
    </location>
</feature>
<proteinExistence type="predicted"/>
<protein>
    <recommendedName>
        <fullName evidence="7">ABC-2 type transporter transmembrane domain-containing protein</fullName>
    </recommendedName>
</protein>
<evidence type="ECO:0000256" key="3">
    <source>
        <dbReference type="ARBA" id="ARBA00022989"/>
    </source>
</evidence>
<comment type="caution">
    <text evidence="8">The sequence shown here is derived from an EMBL/GenBank/DDBJ whole genome shotgun (WGS) entry which is preliminary data.</text>
</comment>
<dbReference type="InterPro" id="IPR017500">
    <property type="entry name" value="Phage_infect_YhgE_N"/>
</dbReference>
<keyword evidence="2 6" id="KW-0812">Transmembrane</keyword>
<evidence type="ECO:0000256" key="2">
    <source>
        <dbReference type="ARBA" id="ARBA00022692"/>
    </source>
</evidence>
<comment type="subcellular location">
    <subcellularLocation>
        <location evidence="1">Membrane</location>
        <topology evidence="1">Multi-pass membrane protein</topology>
    </subcellularLocation>
</comment>
<feature type="transmembrane region" description="Helical" evidence="6">
    <location>
        <begin position="652"/>
        <end position="674"/>
    </location>
</feature>
<dbReference type="PANTHER" id="PTHR43077:SF10">
    <property type="entry name" value="TRANSPORT PERMEASE PROTEIN"/>
    <property type="match status" value="1"/>
</dbReference>
<keyword evidence="4 6" id="KW-0472">Membrane</keyword>
<gene>
    <name evidence="8" type="ORF">GCM10009843_24390</name>
</gene>
<feature type="transmembrane region" description="Helical" evidence="6">
    <location>
        <begin position="17"/>
        <end position="37"/>
    </location>
</feature>